<dbReference type="PROSITE" id="PS51186">
    <property type="entry name" value="GNAT"/>
    <property type="match status" value="1"/>
</dbReference>
<name>A0ABS7YHU9_9VIBR</name>
<feature type="domain" description="N-acetyltransferase" evidence="1">
    <location>
        <begin position="34"/>
        <end position="178"/>
    </location>
</feature>
<dbReference type="RefSeq" id="WP_225249231.1">
    <property type="nucleotide sequence ID" value="NZ_JAIWIU010000004.1"/>
</dbReference>
<dbReference type="Gene3D" id="3.40.630.30">
    <property type="match status" value="1"/>
</dbReference>
<comment type="caution">
    <text evidence="2">The sequence shown here is derived from an EMBL/GenBank/DDBJ whole genome shotgun (WGS) entry which is preliminary data.</text>
</comment>
<organism evidence="2 3">
    <name type="scientific">Vibrio tritonius</name>
    <dbReference type="NCBI Taxonomy" id="1435069"/>
    <lineage>
        <taxon>Bacteria</taxon>
        <taxon>Pseudomonadati</taxon>
        <taxon>Pseudomonadota</taxon>
        <taxon>Gammaproteobacteria</taxon>
        <taxon>Vibrionales</taxon>
        <taxon>Vibrionaceae</taxon>
        <taxon>Vibrio</taxon>
    </lineage>
</organism>
<evidence type="ECO:0000259" key="1">
    <source>
        <dbReference type="PROSITE" id="PS51186"/>
    </source>
</evidence>
<sequence length="178" mass="20721">MLMDTTTSTDLDLSSRVILKQSTGDKDWQVAQNCLLQAVARCHRQQIPLWTEEQVQIEVLQQSYSNKQLYLIDYQGQAIGCVFICFDSDPFWPDLDTRNSLFFHKFAIADSHYSRGLGQDVIKAIVALAKLHHCQWVRCDCHGDRPTLRRFYENCGFNLVDRQERLGFDAARYQIWVN</sequence>
<dbReference type="SUPFAM" id="SSF55729">
    <property type="entry name" value="Acyl-CoA N-acyltransferases (Nat)"/>
    <property type="match status" value="1"/>
</dbReference>
<dbReference type="InterPro" id="IPR016181">
    <property type="entry name" value="Acyl_CoA_acyltransferase"/>
</dbReference>
<accession>A0ABS7YHU9</accession>
<dbReference type="Pfam" id="PF00583">
    <property type="entry name" value="Acetyltransf_1"/>
    <property type="match status" value="1"/>
</dbReference>
<evidence type="ECO:0000313" key="3">
    <source>
        <dbReference type="Proteomes" id="UP001199044"/>
    </source>
</evidence>
<dbReference type="EMBL" id="JAIWIU010000004">
    <property type="protein sequence ID" value="MCA2014607.1"/>
    <property type="molecule type" value="Genomic_DNA"/>
</dbReference>
<reference evidence="3" key="1">
    <citation type="submission" date="2023-07" db="EMBL/GenBank/DDBJ databases">
        <title>Molecular identification of indigenous halophilic bacteria isolated from red sea cost, biodegradation of synthetic dyes and assessment of degraded metabolite toxicity.</title>
        <authorList>
            <person name="Chaieb K."/>
            <person name="Altayb H.N."/>
        </authorList>
    </citation>
    <scope>NUCLEOTIDE SEQUENCE [LARGE SCALE GENOMIC DNA]</scope>
    <source>
        <strain evidence="3">K20</strain>
    </source>
</reference>
<proteinExistence type="predicted"/>
<evidence type="ECO:0000313" key="2">
    <source>
        <dbReference type="EMBL" id="MCA2014607.1"/>
    </source>
</evidence>
<keyword evidence="3" id="KW-1185">Reference proteome</keyword>
<gene>
    <name evidence="2" type="ORF">LDJ79_00695</name>
</gene>
<protein>
    <submittedName>
        <fullName evidence="2">GNAT family N-acetyltransferase</fullName>
    </submittedName>
</protein>
<dbReference type="InterPro" id="IPR000182">
    <property type="entry name" value="GNAT_dom"/>
</dbReference>
<dbReference type="Proteomes" id="UP001199044">
    <property type="component" value="Unassembled WGS sequence"/>
</dbReference>